<dbReference type="Pfam" id="PF17642">
    <property type="entry name" value="TssD"/>
    <property type="match status" value="1"/>
</dbReference>
<proteinExistence type="predicted"/>
<evidence type="ECO:0000313" key="1">
    <source>
        <dbReference type="EMBL" id="GAF05108.1"/>
    </source>
</evidence>
<dbReference type="InterPro" id="IPR041408">
    <property type="entry name" value="Hcp_Tssd"/>
</dbReference>
<reference evidence="1 2" key="1">
    <citation type="journal article" date="2014" name="Genome Announc.">
        <title>Draft Genome Sequence of Cytophaga fermentans JCM 21142T, a Facultative Anaerobe Isolated from Marine Mud.</title>
        <authorList>
            <person name="Starns D."/>
            <person name="Oshima K."/>
            <person name="Suda W."/>
            <person name="Iino T."/>
            <person name="Yuki M."/>
            <person name="Inoue J."/>
            <person name="Kitamura K."/>
            <person name="Iida T."/>
            <person name="Darby A."/>
            <person name="Hattori M."/>
            <person name="Ohkuma M."/>
        </authorList>
    </citation>
    <scope>NUCLEOTIDE SEQUENCE [LARGE SCALE GENOMIC DNA]</scope>
    <source>
        <strain evidence="1 2">JCM 21142</strain>
    </source>
</reference>
<comment type="caution">
    <text evidence="1">The sequence shown here is derived from an EMBL/GenBank/DDBJ whole genome shotgun (WGS) entry which is preliminary data.</text>
</comment>
<dbReference type="STRING" id="869213.GCA_000517085_02577"/>
<dbReference type="Proteomes" id="UP000019402">
    <property type="component" value="Unassembled WGS sequence"/>
</dbReference>
<sequence length="346" mass="40025">MYKIKLVVNSYERWLTGLHYEYFCPIEVDKKYYLKFLQKNFPYEMSDAYDLHPYGHILPSVKKSRLDDQLQRDTMRQVESGFYGPPFVFNDLCLGQFNESDTKKVGYYNTLAKARHDAGLDYGIVPNYTHNYDKYLRPVQNMTARTSYNKIGGIFSLELDSSENDDYLYEWLLSNQMRQGKLVFYDGDGDQAFKIEFWDCFCIRIGEQMTSTSSTAMKMNVRLSPAITRNRNEEHQKVWKITDITPSSNAFGSGPVGEEIVEEGKVISCKFIDEDGNDISNPKKNQNITLVINTTGLVGKRISINLGDDKIDYEYEGTYLENDLLENISVSDDIIKLPLKTLKQRK</sequence>
<dbReference type="OrthoDB" id="1047929at2"/>
<name>W7YCB8_9BACT</name>
<protein>
    <submittedName>
        <fullName evidence="1">Uncharacterized protein</fullName>
    </submittedName>
</protein>
<dbReference type="eggNOG" id="ENOG5033I0B">
    <property type="taxonomic scope" value="Bacteria"/>
</dbReference>
<dbReference type="RefSeq" id="WP_027472158.1">
    <property type="nucleotide sequence ID" value="NZ_BAMD01000068.1"/>
</dbReference>
<keyword evidence="2" id="KW-1185">Reference proteome</keyword>
<accession>W7YCB8</accession>
<gene>
    <name evidence="1" type="ORF">JCM21142_93832</name>
</gene>
<dbReference type="EMBL" id="BAMD01000068">
    <property type="protein sequence ID" value="GAF05108.1"/>
    <property type="molecule type" value="Genomic_DNA"/>
</dbReference>
<dbReference type="GO" id="GO:0033104">
    <property type="term" value="C:type VI protein secretion system complex"/>
    <property type="evidence" value="ECO:0007669"/>
    <property type="project" value="InterPro"/>
</dbReference>
<dbReference type="AlphaFoldDB" id="W7YCB8"/>
<evidence type="ECO:0000313" key="2">
    <source>
        <dbReference type="Proteomes" id="UP000019402"/>
    </source>
</evidence>
<organism evidence="1 2">
    <name type="scientific">Saccharicrinis fermentans DSM 9555 = JCM 21142</name>
    <dbReference type="NCBI Taxonomy" id="869213"/>
    <lineage>
        <taxon>Bacteria</taxon>
        <taxon>Pseudomonadati</taxon>
        <taxon>Bacteroidota</taxon>
        <taxon>Bacteroidia</taxon>
        <taxon>Marinilabiliales</taxon>
        <taxon>Marinilabiliaceae</taxon>
        <taxon>Saccharicrinis</taxon>
    </lineage>
</organism>